<feature type="compositionally biased region" description="Low complexity" evidence="2">
    <location>
        <begin position="287"/>
        <end position="312"/>
    </location>
</feature>
<keyword evidence="1" id="KW-0175">Coiled coil</keyword>
<dbReference type="eggNOG" id="ENOG502S6Z4">
    <property type="taxonomic scope" value="Eukaryota"/>
</dbReference>
<evidence type="ECO:0000256" key="2">
    <source>
        <dbReference type="SAM" id="MobiDB-lite"/>
    </source>
</evidence>
<dbReference type="AlphaFoldDB" id="S3CJX5"/>
<evidence type="ECO:0000313" key="4">
    <source>
        <dbReference type="EMBL" id="EPE25539.1"/>
    </source>
</evidence>
<sequence length="474" mass="51962">MVKRKRETISDPTERLKQEIRDHISNSQKLLHRALKATKGFTRQKLGKRLKNAQAKGSEGAEDVKRINREIEAWKSLDLSKMVEDYLYRTICKVKRMVESEALPEEVKEKGTKKEGDGEVGSPEEKLAKMNVMSGMFNTPNVKVVMADQMRGLYMVMRIPMPEKVAKGKAAGSKKEKTEEEPLKGILKTKSKSSTRVQEAGSDIEMENLSDVGDVQDARNSRFADFSGEESSQSEDEDALAIQSRKERRAITKDEREDGFSGSESGSFSKYDALLGSSDSESDAESSSELRFPKTSESSHNPSLSLSPPAKRTSTKSRSKPKPPPPKSTTFLPSLLGGYFSGSESSASDLDDDAAPVVRKNRPGQNARRAIWEKKFGTGANHIKSGQGSVRRDEGWDSKRGADPGRGRGRGRGGFGGSSGFAGRATGENAVAPLEKRAGKKDDVGVLHPSWQAAKKAKEEKKAAKFEGKKVVFD</sequence>
<dbReference type="HOGENOM" id="CLU_029647_0_0_1"/>
<dbReference type="OMA" id="ALWEKKF"/>
<keyword evidence="4" id="KW-0830">Ubiquinone</keyword>
<feature type="region of interest" description="Disordered" evidence="2">
    <location>
        <begin position="102"/>
        <end position="122"/>
    </location>
</feature>
<feature type="region of interest" description="Disordered" evidence="2">
    <location>
        <begin position="165"/>
        <end position="446"/>
    </location>
</feature>
<organism evidence="4 5">
    <name type="scientific">Glarea lozoyensis (strain ATCC 20868 / MF5171)</name>
    <dbReference type="NCBI Taxonomy" id="1116229"/>
    <lineage>
        <taxon>Eukaryota</taxon>
        <taxon>Fungi</taxon>
        <taxon>Dikarya</taxon>
        <taxon>Ascomycota</taxon>
        <taxon>Pezizomycotina</taxon>
        <taxon>Leotiomycetes</taxon>
        <taxon>Helotiales</taxon>
        <taxon>Helotiaceae</taxon>
        <taxon>Glarea</taxon>
    </lineage>
</organism>
<feature type="domain" description="Bud22" evidence="3">
    <location>
        <begin position="25"/>
        <end position="474"/>
    </location>
</feature>
<dbReference type="KEGG" id="glz:GLAREA_01451"/>
<dbReference type="PANTHER" id="PTHR23325:SF1">
    <property type="entry name" value="SERUM RESPONSE FACTOR-BINDING PROTEIN 1"/>
    <property type="match status" value="1"/>
</dbReference>
<proteinExistence type="predicted"/>
<protein>
    <submittedName>
        <fullName evidence="4">NADH-ubiquinone oxidoreductase 30.4 kDa subunit</fullName>
    </submittedName>
</protein>
<dbReference type="EMBL" id="KE145371">
    <property type="protein sequence ID" value="EPE25539.1"/>
    <property type="molecule type" value="Genomic_DNA"/>
</dbReference>
<feature type="compositionally biased region" description="Basic and acidic residues" evidence="2">
    <location>
        <begin position="105"/>
        <end position="122"/>
    </location>
</feature>
<dbReference type="RefSeq" id="XP_008086858.1">
    <property type="nucleotide sequence ID" value="XM_008088667.1"/>
</dbReference>
<evidence type="ECO:0000259" key="3">
    <source>
        <dbReference type="Pfam" id="PF09073"/>
    </source>
</evidence>
<dbReference type="GO" id="GO:0030490">
    <property type="term" value="P:maturation of SSU-rRNA"/>
    <property type="evidence" value="ECO:0007669"/>
    <property type="project" value="TreeGrafter"/>
</dbReference>
<feature type="compositionally biased region" description="Basic and acidic residues" evidence="2">
    <location>
        <begin position="173"/>
        <end position="183"/>
    </location>
</feature>
<evidence type="ECO:0000256" key="1">
    <source>
        <dbReference type="ARBA" id="ARBA00023054"/>
    </source>
</evidence>
<dbReference type="PANTHER" id="PTHR23325">
    <property type="entry name" value="SERUM RESPONSE FACTOR-BINDING"/>
    <property type="match status" value="1"/>
</dbReference>
<dbReference type="Pfam" id="PF09073">
    <property type="entry name" value="BUD22"/>
    <property type="match status" value="1"/>
</dbReference>
<dbReference type="InterPro" id="IPR015158">
    <property type="entry name" value="Bud22_dom"/>
</dbReference>
<reference evidence="4 5" key="1">
    <citation type="journal article" date="2013" name="BMC Genomics">
        <title>Genomics-driven discovery of the pneumocandin biosynthetic gene cluster in the fungus Glarea lozoyensis.</title>
        <authorList>
            <person name="Chen L."/>
            <person name="Yue Q."/>
            <person name="Zhang X."/>
            <person name="Xiang M."/>
            <person name="Wang C."/>
            <person name="Li S."/>
            <person name="Che Y."/>
            <person name="Ortiz-Lopez F.J."/>
            <person name="Bills G.F."/>
            <person name="Liu X."/>
            <person name="An Z."/>
        </authorList>
    </citation>
    <scope>NUCLEOTIDE SEQUENCE [LARGE SCALE GENOMIC DNA]</scope>
    <source>
        <strain evidence="5">ATCC 20868 / MF5171</strain>
    </source>
</reference>
<name>S3CJX5_GLAL2</name>
<dbReference type="GO" id="GO:0005634">
    <property type="term" value="C:nucleus"/>
    <property type="evidence" value="ECO:0007669"/>
    <property type="project" value="TreeGrafter"/>
</dbReference>
<dbReference type="STRING" id="1116229.S3CJX5"/>
<accession>S3CJX5</accession>
<dbReference type="InterPro" id="IPR037393">
    <property type="entry name" value="Bud22/SRFB1"/>
</dbReference>
<dbReference type="OrthoDB" id="3364872at2759"/>
<feature type="compositionally biased region" description="Basic and acidic residues" evidence="2">
    <location>
        <begin position="390"/>
        <end position="406"/>
    </location>
</feature>
<feature type="compositionally biased region" description="Basic and acidic residues" evidence="2">
    <location>
        <begin position="434"/>
        <end position="445"/>
    </location>
</feature>
<gene>
    <name evidence="4" type="ORF">GLAREA_01451</name>
</gene>
<dbReference type="GeneID" id="19460509"/>
<dbReference type="Proteomes" id="UP000016922">
    <property type="component" value="Unassembled WGS sequence"/>
</dbReference>
<feature type="compositionally biased region" description="Low complexity" evidence="2">
    <location>
        <begin position="260"/>
        <end position="279"/>
    </location>
</feature>
<evidence type="ECO:0000313" key="5">
    <source>
        <dbReference type="Proteomes" id="UP000016922"/>
    </source>
</evidence>
<keyword evidence="5" id="KW-1185">Reference proteome</keyword>
<dbReference type="GO" id="GO:0030686">
    <property type="term" value="C:90S preribosome"/>
    <property type="evidence" value="ECO:0007669"/>
    <property type="project" value="TreeGrafter"/>
</dbReference>
<feature type="compositionally biased region" description="Basic and acidic residues" evidence="2">
    <location>
        <begin position="249"/>
        <end position="259"/>
    </location>
</feature>